<dbReference type="Pfam" id="PF03006">
    <property type="entry name" value="HlyIII"/>
    <property type="match status" value="1"/>
</dbReference>
<evidence type="ECO:0000256" key="4">
    <source>
        <dbReference type="ARBA" id="ARBA00022692"/>
    </source>
</evidence>
<feature type="transmembrane region" description="Helical" evidence="7">
    <location>
        <begin position="21"/>
        <end position="39"/>
    </location>
</feature>
<organism evidence="8 9">
    <name type="scientific">Variovorax ginsengisoli</name>
    <dbReference type="NCBI Taxonomy" id="363844"/>
    <lineage>
        <taxon>Bacteria</taxon>
        <taxon>Pseudomonadati</taxon>
        <taxon>Pseudomonadota</taxon>
        <taxon>Betaproteobacteria</taxon>
        <taxon>Burkholderiales</taxon>
        <taxon>Comamonadaceae</taxon>
        <taxon>Variovorax</taxon>
    </lineage>
</organism>
<gene>
    <name evidence="8" type="ORF">Q2T77_27505</name>
</gene>
<dbReference type="Proteomes" id="UP001169027">
    <property type="component" value="Unassembled WGS sequence"/>
</dbReference>
<evidence type="ECO:0000313" key="9">
    <source>
        <dbReference type="Proteomes" id="UP001169027"/>
    </source>
</evidence>
<keyword evidence="3" id="KW-1003">Cell membrane</keyword>
<evidence type="ECO:0000313" key="8">
    <source>
        <dbReference type="EMBL" id="MDO1536039.1"/>
    </source>
</evidence>
<evidence type="ECO:0000256" key="7">
    <source>
        <dbReference type="SAM" id="Phobius"/>
    </source>
</evidence>
<comment type="similarity">
    <text evidence="2">Belongs to the UPF0073 (Hly-III) family.</text>
</comment>
<accession>A0ABT8SAU1</accession>
<dbReference type="NCBIfam" id="TIGR01065">
    <property type="entry name" value="hlyIII"/>
    <property type="match status" value="1"/>
</dbReference>
<feature type="transmembrane region" description="Helical" evidence="7">
    <location>
        <begin position="108"/>
        <end position="127"/>
    </location>
</feature>
<protein>
    <submittedName>
        <fullName evidence="8">Hemolysin III family protein</fullName>
    </submittedName>
</protein>
<feature type="transmembrane region" description="Helical" evidence="7">
    <location>
        <begin position="134"/>
        <end position="155"/>
    </location>
</feature>
<keyword evidence="4 7" id="KW-0812">Transmembrane</keyword>
<evidence type="ECO:0000256" key="3">
    <source>
        <dbReference type="ARBA" id="ARBA00022475"/>
    </source>
</evidence>
<keyword evidence="5 7" id="KW-1133">Transmembrane helix</keyword>
<feature type="transmembrane region" description="Helical" evidence="7">
    <location>
        <begin position="45"/>
        <end position="69"/>
    </location>
</feature>
<sequence>MRVAERDQTVAEEIMNALSHGLGLLLAIASLPILVWSASRQSAAAVVGASLFAGTMILLYGVSTLYHALPLGRAKAWFNRLDHAAIYLFIAGSYMPFLFGVLRGPWGWALFGAVCGAAVLGVAAKLFNRLRHPLWSTGLYVAMGWMAVAAAVPLYERMSSSGLAWLVAGGLAYTLGAVVFLFDNKVRFAHFVWHLFVLAGSACHFFAALWHAHG</sequence>
<evidence type="ECO:0000256" key="1">
    <source>
        <dbReference type="ARBA" id="ARBA00004651"/>
    </source>
</evidence>
<dbReference type="PANTHER" id="PTHR20855">
    <property type="entry name" value="ADIPOR/PROGESTIN RECEPTOR-RELATED"/>
    <property type="match status" value="1"/>
</dbReference>
<feature type="transmembrane region" description="Helical" evidence="7">
    <location>
        <begin position="191"/>
        <end position="212"/>
    </location>
</feature>
<reference evidence="8" key="1">
    <citation type="submission" date="2023-06" db="EMBL/GenBank/DDBJ databases">
        <authorList>
            <person name="Jiang Y."/>
            <person name="Liu Q."/>
        </authorList>
    </citation>
    <scope>NUCLEOTIDE SEQUENCE</scope>
    <source>
        <strain evidence="8">CGMCC 1.12090</strain>
    </source>
</reference>
<name>A0ABT8SAU1_9BURK</name>
<dbReference type="InterPro" id="IPR005744">
    <property type="entry name" value="Hy-lIII"/>
</dbReference>
<dbReference type="InterPro" id="IPR004254">
    <property type="entry name" value="AdipoR/HlyIII-related"/>
</dbReference>
<keyword evidence="6 7" id="KW-0472">Membrane</keyword>
<evidence type="ECO:0000256" key="6">
    <source>
        <dbReference type="ARBA" id="ARBA00023136"/>
    </source>
</evidence>
<keyword evidence="9" id="KW-1185">Reference proteome</keyword>
<dbReference type="RefSeq" id="WP_301813917.1">
    <property type="nucleotide sequence ID" value="NZ_JAUJZH010000024.1"/>
</dbReference>
<proteinExistence type="inferred from homology"/>
<comment type="caution">
    <text evidence="8">The sequence shown here is derived from an EMBL/GenBank/DDBJ whole genome shotgun (WGS) entry which is preliminary data.</text>
</comment>
<dbReference type="PANTHER" id="PTHR20855:SF3">
    <property type="entry name" value="LD03007P"/>
    <property type="match status" value="1"/>
</dbReference>
<dbReference type="EMBL" id="JAUKVY010000024">
    <property type="protein sequence ID" value="MDO1536039.1"/>
    <property type="molecule type" value="Genomic_DNA"/>
</dbReference>
<evidence type="ECO:0000256" key="2">
    <source>
        <dbReference type="ARBA" id="ARBA00008488"/>
    </source>
</evidence>
<feature type="transmembrane region" description="Helical" evidence="7">
    <location>
        <begin position="81"/>
        <end position="102"/>
    </location>
</feature>
<feature type="transmembrane region" description="Helical" evidence="7">
    <location>
        <begin position="161"/>
        <end position="182"/>
    </location>
</feature>
<evidence type="ECO:0000256" key="5">
    <source>
        <dbReference type="ARBA" id="ARBA00022989"/>
    </source>
</evidence>
<comment type="subcellular location">
    <subcellularLocation>
        <location evidence="1">Cell membrane</location>
        <topology evidence="1">Multi-pass membrane protein</topology>
    </subcellularLocation>
</comment>